<feature type="signal peptide" evidence="1">
    <location>
        <begin position="1"/>
        <end position="23"/>
    </location>
</feature>
<dbReference type="Proteomes" id="UP001140206">
    <property type="component" value="Chromosome 3"/>
</dbReference>
<gene>
    <name evidence="2" type="ORF">LUZ62_053729</name>
</gene>
<proteinExistence type="predicted"/>
<dbReference type="EMBL" id="JAMFTS010000003">
    <property type="protein sequence ID" value="KAJ4769472.1"/>
    <property type="molecule type" value="Genomic_DNA"/>
</dbReference>
<dbReference type="InterPro" id="IPR036641">
    <property type="entry name" value="HPT_dom_sf"/>
</dbReference>
<dbReference type="AlphaFoldDB" id="A0AAV8DTA9"/>
<evidence type="ECO:0000313" key="3">
    <source>
        <dbReference type="Proteomes" id="UP001140206"/>
    </source>
</evidence>
<accession>A0AAV8DTA9</accession>
<evidence type="ECO:0000256" key="1">
    <source>
        <dbReference type="SAM" id="SignalP"/>
    </source>
</evidence>
<dbReference type="SUPFAM" id="SSF47226">
    <property type="entry name" value="Histidine-containing phosphotransfer domain, HPT domain"/>
    <property type="match status" value="1"/>
</dbReference>
<dbReference type="Gene3D" id="1.20.120.160">
    <property type="entry name" value="HPT domain"/>
    <property type="match status" value="1"/>
</dbReference>
<sequence length="173" mass="19622">MAICNFRLYTLIVLLFEPAGSIGVKNNATACTIFSSTENDAERQRQAARRARPREFKEAVEDLGIAHGFVIQFSTTADEPISEMRMILSERSAVIDQDKMALQLSHIREPSDLFGMTKVSRACQAIRVAYQANDKERCLTCIRELKNEIAYVKPRLHQLISYERNIRDAGGRI</sequence>
<evidence type="ECO:0000313" key="2">
    <source>
        <dbReference type="EMBL" id="KAJ4769472.1"/>
    </source>
</evidence>
<keyword evidence="3" id="KW-1185">Reference proteome</keyword>
<keyword evidence="1" id="KW-0732">Signal</keyword>
<organism evidence="2 3">
    <name type="scientific">Rhynchospora pubera</name>
    <dbReference type="NCBI Taxonomy" id="906938"/>
    <lineage>
        <taxon>Eukaryota</taxon>
        <taxon>Viridiplantae</taxon>
        <taxon>Streptophyta</taxon>
        <taxon>Embryophyta</taxon>
        <taxon>Tracheophyta</taxon>
        <taxon>Spermatophyta</taxon>
        <taxon>Magnoliopsida</taxon>
        <taxon>Liliopsida</taxon>
        <taxon>Poales</taxon>
        <taxon>Cyperaceae</taxon>
        <taxon>Cyperoideae</taxon>
        <taxon>Rhynchosporeae</taxon>
        <taxon>Rhynchospora</taxon>
    </lineage>
</organism>
<reference evidence="2" key="1">
    <citation type="submission" date="2022-08" db="EMBL/GenBank/DDBJ databases">
        <authorList>
            <person name="Marques A."/>
        </authorList>
    </citation>
    <scope>NUCLEOTIDE SEQUENCE</scope>
    <source>
        <strain evidence="2">RhyPub2mFocal</strain>
        <tissue evidence="2">Leaves</tissue>
    </source>
</reference>
<protein>
    <submittedName>
        <fullName evidence="2">Uncharacterized protein</fullName>
    </submittedName>
</protein>
<name>A0AAV8DTA9_9POAL</name>
<comment type="caution">
    <text evidence="2">The sequence shown here is derived from an EMBL/GenBank/DDBJ whole genome shotgun (WGS) entry which is preliminary data.</text>
</comment>
<feature type="chain" id="PRO_5043989694" evidence="1">
    <location>
        <begin position="24"/>
        <end position="173"/>
    </location>
</feature>
<dbReference type="GO" id="GO:0000160">
    <property type="term" value="P:phosphorelay signal transduction system"/>
    <property type="evidence" value="ECO:0007669"/>
    <property type="project" value="InterPro"/>
</dbReference>